<name>A0A4D6X699_PSEPU</name>
<evidence type="ECO:0000313" key="10">
    <source>
        <dbReference type="EMBL" id="QCI11583.1"/>
    </source>
</evidence>
<dbReference type="Pfam" id="PF00127">
    <property type="entry name" value="Copper-bind"/>
    <property type="match status" value="1"/>
</dbReference>
<feature type="chain" id="PRO_5021035795" description="Azurin" evidence="8">
    <location>
        <begin position="20"/>
        <end position="149"/>
    </location>
</feature>
<evidence type="ECO:0000256" key="1">
    <source>
        <dbReference type="ARBA" id="ARBA00002770"/>
    </source>
</evidence>
<dbReference type="NCBIfam" id="TIGR02695">
    <property type="entry name" value="azurin"/>
    <property type="match status" value="1"/>
</dbReference>
<keyword evidence="8" id="KW-0732">Signal</keyword>
<keyword evidence="7" id="KW-1015">Disulfide bond</keyword>
<dbReference type="Gene3D" id="2.60.40.420">
    <property type="entry name" value="Cupredoxins - blue copper proteins"/>
    <property type="match status" value="1"/>
</dbReference>
<evidence type="ECO:0000256" key="4">
    <source>
        <dbReference type="ARBA" id="ARBA00022723"/>
    </source>
</evidence>
<feature type="domain" description="Blue (type 1) copper" evidence="9">
    <location>
        <begin position="21"/>
        <end position="148"/>
    </location>
</feature>
<dbReference type="GO" id="GO:0005507">
    <property type="term" value="F:copper ion binding"/>
    <property type="evidence" value="ECO:0007669"/>
    <property type="project" value="UniProtKB-UniRule"/>
</dbReference>
<evidence type="ECO:0000256" key="7">
    <source>
        <dbReference type="ARBA" id="ARBA00023157"/>
    </source>
</evidence>
<dbReference type="SUPFAM" id="SSF49503">
    <property type="entry name" value="Cupredoxins"/>
    <property type="match status" value="1"/>
</dbReference>
<dbReference type="PROSITE" id="PS00196">
    <property type="entry name" value="COPPER_BLUE"/>
    <property type="match status" value="1"/>
</dbReference>
<dbReference type="AlphaFoldDB" id="A0A4D6X699"/>
<evidence type="ECO:0000256" key="2">
    <source>
        <dbReference type="ARBA" id="ARBA00014744"/>
    </source>
</evidence>
<feature type="signal peptide" evidence="8">
    <location>
        <begin position="1"/>
        <end position="19"/>
    </location>
</feature>
<accession>A0A4D6X699</accession>
<dbReference type="Proteomes" id="UP000298551">
    <property type="component" value="Chromosome"/>
</dbReference>
<gene>
    <name evidence="10" type="primary">azu</name>
    <name evidence="10" type="ORF">E6B08_09405</name>
</gene>
<evidence type="ECO:0000256" key="5">
    <source>
        <dbReference type="ARBA" id="ARBA00022982"/>
    </source>
</evidence>
<evidence type="ECO:0000259" key="9">
    <source>
        <dbReference type="Pfam" id="PF00127"/>
    </source>
</evidence>
<dbReference type="GO" id="GO:0042597">
    <property type="term" value="C:periplasmic space"/>
    <property type="evidence" value="ECO:0007669"/>
    <property type="project" value="UniProtKB-SubCell"/>
</dbReference>
<dbReference type="RefSeq" id="WP_136913753.1">
    <property type="nucleotide sequence ID" value="NZ_CP039371.1"/>
</dbReference>
<dbReference type="PANTHER" id="PTHR38439:SF2">
    <property type="entry name" value="OUTER MEMBRANE PROTEIN H.8"/>
    <property type="match status" value="1"/>
</dbReference>
<dbReference type="InterPro" id="IPR014068">
    <property type="entry name" value="Azurin"/>
</dbReference>
<dbReference type="GO" id="GO:0009055">
    <property type="term" value="F:electron transfer activity"/>
    <property type="evidence" value="ECO:0007669"/>
    <property type="project" value="InterPro"/>
</dbReference>
<dbReference type="PANTHER" id="PTHR38439">
    <property type="entry name" value="AURACYANIN-B"/>
    <property type="match status" value="1"/>
</dbReference>
<dbReference type="InterPro" id="IPR008972">
    <property type="entry name" value="Cupredoxin"/>
</dbReference>
<reference evidence="11" key="1">
    <citation type="submission" date="2019-04" db="EMBL/GenBank/DDBJ databases">
        <title>Genome sequence of Pseudomonas putida 1290, an auxin catabolizing strain.</title>
        <authorList>
            <person name="Laird T.S."/>
            <person name="Leveau J.H.J."/>
        </authorList>
    </citation>
    <scope>NUCLEOTIDE SEQUENCE [LARGE SCALE GENOMIC DNA]</scope>
    <source>
        <strain evidence="11">1290</strain>
    </source>
</reference>
<evidence type="ECO:0000256" key="3">
    <source>
        <dbReference type="ARBA" id="ARBA00022448"/>
    </source>
</evidence>
<protein>
    <recommendedName>
        <fullName evidence="2 8">Azurin</fullName>
    </recommendedName>
</protein>
<dbReference type="CDD" id="cd13922">
    <property type="entry name" value="Azurin"/>
    <property type="match status" value="1"/>
</dbReference>
<keyword evidence="5 8" id="KW-0249">Electron transport</keyword>
<keyword evidence="6 8" id="KW-0186">Copper</keyword>
<dbReference type="InterPro" id="IPR000923">
    <property type="entry name" value="BlueCu_1"/>
</dbReference>
<keyword evidence="4 8" id="KW-0479">Metal-binding</keyword>
<proteinExistence type="predicted"/>
<sequence>MLRTAAALAALTLSGFAFADAQCSVTIHGTDQMTYDLKTIAVPASCKQFQVTLEHPGTLPKNVMGHNWVLSKKDDLKGVVDDGAKAGESNDYIKPGDTRVLAHTKLIGGGETATVTLDTQKLKKGEDYLFFCSYPFHATLMKGSLTIEG</sequence>
<dbReference type="OrthoDB" id="9814063at2"/>
<dbReference type="InterPro" id="IPR028871">
    <property type="entry name" value="BlueCu_1_BS"/>
</dbReference>
<keyword evidence="3 8" id="KW-0813">Transport</keyword>
<evidence type="ECO:0000313" key="11">
    <source>
        <dbReference type="Proteomes" id="UP000298551"/>
    </source>
</evidence>
<organism evidence="10 11">
    <name type="scientific">Pseudomonas putida</name>
    <name type="common">Arthrobacter siderocapsulatus</name>
    <dbReference type="NCBI Taxonomy" id="303"/>
    <lineage>
        <taxon>Bacteria</taxon>
        <taxon>Pseudomonadati</taxon>
        <taxon>Pseudomonadota</taxon>
        <taxon>Gammaproteobacteria</taxon>
        <taxon>Pseudomonadales</taxon>
        <taxon>Pseudomonadaceae</taxon>
        <taxon>Pseudomonas</taxon>
    </lineage>
</organism>
<comment type="subcellular location">
    <subcellularLocation>
        <location evidence="8">Periplasm</location>
    </subcellularLocation>
</comment>
<dbReference type="EMBL" id="CP039371">
    <property type="protein sequence ID" value="QCI11583.1"/>
    <property type="molecule type" value="Genomic_DNA"/>
</dbReference>
<comment type="function">
    <text evidence="1 8">Transfers electrons from cytochrome c551 to cytochrome oxidase.</text>
</comment>
<evidence type="ECO:0000256" key="8">
    <source>
        <dbReference type="RuleBase" id="RU363017"/>
    </source>
</evidence>
<keyword evidence="8" id="KW-0574">Periplasm</keyword>
<evidence type="ECO:0000256" key="6">
    <source>
        <dbReference type="ARBA" id="ARBA00023008"/>
    </source>
</evidence>
<dbReference type="InterPro" id="IPR050845">
    <property type="entry name" value="Cu-binding_ET"/>
</dbReference>